<feature type="region of interest" description="Disordered" evidence="6">
    <location>
        <begin position="1"/>
        <end position="22"/>
    </location>
</feature>
<keyword evidence="3" id="KW-0862">Zinc</keyword>
<dbReference type="PANTHER" id="PTHR47577:SF2">
    <property type="entry name" value="THAP DOMAIN CONTAINING 9"/>
    <property type="match status" value="1"/>
</dbReference>
<evidence type="ECO:0000313" key="9">
    <source>
        <dbReference type="Proteomes" id="UP000557268"/>
    </source>
</evidence>
<organism evidence="8 9">
    <name type="scientific">Hylia prasina</name>
    <name type="common">green hylia</name>
    <dbReference type="NCBI Taxonomy" id="208073"/>
    <lineage>
        <taxon>Eukaryota</taxon>
        <taxon>Metazoa</taxon>
        <taxon>Chordata</taxon>
        <taxon>Craniata</taxon>
        <taxon>Vertebrata</taxon>
        <taxon>Euteleostomi</taxon>
        <taxon>Archelosauria</taxon>
        <taxon>Archosauria</taxon>
        <taxon>Dinosauria</taxon>
        <taxon>Saurischia</taxon>
        <taxon>Theropoda</taxon>
        <taxon>Coelurosauria</taxon>
        <taxon>Aves</taxon>
        <taxon>Neognathae</taxon>
        <taxon>Neoaves</taxon>
        <taxon>Telluraves</taxon>
        <taxon>Australaves</taxon>
        <taxon>Passeriformes</taxon>
        <taxon>Sylvioidea</taxon>
        <taxon>Sylviidae</taxon>
        <taxon>Acrocephalinae</taxon>
        <taxon>Hylia</taxon>
    </lineage>
</organism>
<keyword evidence="9" id="KW-1185">Reference proteome</keyword>
<dbReference type="GO" id="GO:0008270">
    <property type="term" value="F:zinc ion binding"/>
    <property type="evidence" value="ECO:0007669"/>
    <property type="project" value="UniProtKB-KW"/>
</dbReference>
<dbReference type="GO" id="GO:0003677">
    <property type="term" value="F:DNA binding"/>
    <property type="evidence" value="ECO:0007669"/>
    <property type="project" value="UniProtKB-UniRule"/>
</dbReference>
<dbReference type="InterPro" id="IPR048365">
    <property type="entry name" value="TNP-like_RNaseH_N"/>
</dbReference>
<dbReference type="InterPro" id="IPR021896">
    <property type="entry name" value="THAP9-like_HTH"/>
</dbReference>
<reference evidence="8 9" key="1">
    <citation type="submission" date="2019-09" db="EMBL/GenBank/DDBJ databases">
        <title>Bird 10,000 Genomes (B10K) Project - Family phase.</title>
        <authorList>
            <person name="Zhang G."/>
        </authorList>
    </citation>
    <scope>NUCLEOTIDE SEQUENCE [LARGE SCALE GENOMIC DNA]</scope>
    <source>
        <strain evidence="8">B10K-DU-001-70</strain>
        <tissue evidence="8">Muscle</tissue>
    </source>
</reference>
<evidence type="ECO:0000256" key="5">
    <source>
        <dbReference type="PROSITE-ProRule" id="PRU00309"/>
    </source>
</evidence>
<dbReference type="Pfam" id="PF05485">
    <property type="entry name" value="THAP"/>
    <property type="match status" value="1"/>
</dbReference>
<dbReference type="Pfam" id="PF21787">
    <property type="entry name" value="TNP-like_RNaseH_N"/>
    <property type="match status" value="1"/>
</dbReference>
<keyword evidence="4 5" id="KW-0238">DNA-binding</keyword>
<evidence type="ECO:0000259" key="7">
    <source>
        <dbReference type="PROSITE" id="PS50950"/>
    </source>
</evidence>
<keyword evidence="1" id="KW-0479">Metal-binding</keyword>
<dbReference type="InterPro" id="IPR048366">
    <property type="entry name" value="TNP-like_GBD"/>
</dbReference>
<feature type="non-terminal residue" evidence="8">
    <location>
        <position position="1"/>
    </location>
</feature>
<dbReference type="InterPro" id="IPR006612">
    <property type="entry name" value="THAP_Znf"/>
</dbReference>
<dbReference type="Proteomes" id="UP000557268">
    <property type="component" value="Unassembled WGS sequence"/>
</dbReference>
<dbReference type="Pfam" id="PF12017">
    <property type="entry name" value="Tnp_P_element"/>
    <property type="match status" value="1"/>
</dbReference>
<dbReference type="InterPro" id="IPR055035">
    <property type="entry name" value="THAP9_C"/>
</dbReference>
<sequence length="831" mass="92186">RSCSALGCTARDTGRSREHGISFHQFPVDAAQRREWIRAVNRVDPRSRRARSRTPGRALKQPLPSPPAGDHNYSLQGQRAAEPPPEAPRHQQHPQQPPAAGTCGPAPRRRTVPSILRELAEKRQLSEEIVSLLQAQFSDLPRELHSWRQMADYSPEMRQFACLLHLYHIKAYDYLRKILPLPHPYSLTNWLSNKEAAAGFSSDIFFQLQEKVERGDQGYRSCAVLVQDVSLQKQREWDPRTKRLTGFVDLGAGILDADEAPLASEAIILMAVGISSPWTAPLGYFLVNSASGQFLAQLLRQAINKLNNIGIVVLAVTSGASAHGAETARALGIRIDPRRIQCTFQHPPGSAHSIAYFFDVCHALLLIRNALQYFQKVEWLSDTVRWQHVVELAALREQRVLELCSPESGRAESKGSYHLKVNLATLLFSEGVAEALEHLQKLGLASFQNCRGTVKFVRLMSSLCDVFYGGGSCRKEPLLAGNYTKISSLFDEAKSCFVNLTDSVGRYIIKSKRKLGFLSFLLNAESLKWLSSNYTCPEGTPSHHVCTHAFSLDPLEQFLRALQQACHSSGSPTCAVFQAAYHKLLASCSLAPSPPHSNGSASPWDISLTHRRALTLGSIRAQYHPAPGRTLALGYPYSAGLLLPSSALSNALTDLSLYTRSLTCAAGWVAEQLALDLQCEACLASVFEADDSRLRCRSVLYVKKLGGVSLPSASVHHITSISEQVLSQYGKVGGANRNTKLWHLSLEQEVFQKLLGESPLFPTLTNHLFDGELSINNHYTVLVKEITRCYLNIRANPAQHLNLKYPCRRHKWKRLKGNHLFTSPLDSCQSS</sequence>
<feature type="domain" description="THAP-type" evidence="7">
    <location>
        <begin position="1"/>
        <end position="91"/>
    </location>
</feature>
<name>A0A7K5VZB9_9SYLV</name>
<dbReference type="Pfam" id="PF22824">
    <property type="entry name" value="THAP9_C"/>
    <property type="match status" value="1"/>
</dbReference>
<proteinExistence type="predicted"/>
<feature type="region of interest" description="Disordered" evidence="6">
    <location>
        <begin position="40"/>
        <end position="109"/>
    </location>
</feature>
<feature type="non-terminal residue" evidence="8">
    <location>
        <position position="831"/>
    </location>
</feature>
<evidence type="ECO:0000256" key="4">
    <source>
        <dbReference type="ARBA" id="ARBA00023125"/>
    </source>
</evidence>
<dbReference type="Pfam" id="PF21788">
    <property type="entry name" value="TNP-like_GBD"/>
    <property type="match status" value="1"/>
</dbReference>
<keyword evidence="2 5" id="KW-0863">Zinc-finger</keyword>
<evidence type="ECO:0000256" key="2">
    <source>
        <dbReference type="ARBA" id="ARBA00022771"/>
    </source>
</evidence>
<gene>
    <name evidence="8" type="primary">Thap9</name>
    <name evidence="8" type="ORF">HYLPRA_R10948</name>
</gene>
<evidence type="ECO:0000256" key="6">
    <source>
        <dbReference type="SAM" id="MobiDB-lite"/>
    </source>
</evidence>
<feature type="compositionally biased region" description="Basic and acidic residues" evidence="6">
    <location>
        <begin position="12"/>
        <end position="21"/>
    </location>
</feature>
<protein>
    <submittedName>
        <fullName evidence="8">THAP9 transposase</fullName>
    </submittedName>
</protein>
<dbReference type="AlphaFoldDB" id="A0A7K5VZB9"/>
<dbReference type="PANTHER" id="PTHR47577">
    <property type="entry name" value="THAP DOMAIN-CONTAINING PROTEIN 6"/>
    <property type="match status" value="1"/>
</dbReference>
<evidence type="ECO:0000256" key="3">
    <source>
        <dbReference type="ARBA" id="ARBA00022833"/>
    </source>
</evidence>
<dbReference type="EMBL" id="VYXD01002011">
    <property type="protein sequence ID" value="NWU34343.1"/>
    <property type="molecule type" value="Genomic_DNA"/>
</dbReference>
<comment type="caution">
    <text evidence="8">The sequence shown here is derived from an EMBL/GenBank/DDBJ whole genome shotgun (WGS) entry which is preliminary data.</text>
</comment>
<evidence type="ECO:0000256" key="1">
    <source>
        <dbReference type="ARBA" id="ARBA00022723"/>
    </source>
</evidence>
<dbReference type="InterPro" id="IPR048367">
    <property type="entry name" value="TNP-like_RNaseH_C"/>
</dbReference>
<dbReference type="Pfam" id="PF21789">
    <property type="entry name" value="TNP-like_RNaseH_C"/>
    <property type="match status" value="1"/>
</dbReference>
<dbReference type="PROSITE" id="PS50950">
    <property type="entry name" value="ZF_THAP"/>
    <property type="match status" value="1"/>
</dbReference>
<accession>A0A7K5VZB9</accession>
<evidence type="ECO:0000313" key="8">
    <source>
        <dbReference type="EMBL" id="NWU34343.1"/>
    </source>
</evidence>